<dbReference type="PANTHER" id="PTHR24056">
    <property type="entry name" value="CELL DIVISION PROTEIN KINASE"/>
    <property type="match status" value="1"/>
</dbReference>
<dbReference type="GO" id="GO:0005524">
    <property type="term" value="F:ATP binding"/>
    <property type="evidence" value="ECO:0007669"/>
    <property type="project" value="UniProtKB-KW"/>
</dbReference>
<keyword evidence="4 8" id="KW-0418">Kinase</keyword>
<comment type="caution">
    <text evidence="8">The sequence shown here is derived from an EMBL/GenBank/DDBJ whole genome shotgun (WGS) entry which is preliminary data.</text>
</comment>
<dbReference type="EMBL" id="NCKU01000518">
    <property type="protein sequence ID" value="RWS15209.1"/>
    <property type="molecule type" value="Genomic_DNA"/>
</dbReference>
<dbReference type="EMBL" id="NCKU01006072">
    <property type="protein sequence ID" value="RWS03858.1"/>
    <property type="molecule type" value="Genomic_DNA"/>
</dbReference>
<keyword evidence="2" id="KW-0808">Transferase</keyword>
<reference evidence="8" key="2">
    <citation type="submission" date="2018-11" db="EMBL/GenBank/DDBJ databases">
        <title>Trombidioid mite genomics.</title>
        <authorList>
            <person name="Dong X."/>
        </authorList>
    </citation>
    <scope>NUCLEOTIDE SEQUENCE</scope>
    <source>
        <strain evidence="8">UoL-WK</strain>
    </source>
</reference>
<sequence length="168" mass="19447">MTPNVVTLWYRAPELLFQAKMQTTAIDMWAAGCIFGELLLNKPLMCGRSEIHQIELIIDFLGTPNDRIWPGFSELPIMKNFSLKEQPYNNVKYVFRSLSSAGVRLLNSLFLYDSKNRATAPECLQSSYFKEKPLPCEPSLMPSFPQHRNMKRKDCHSQDFQSKQISFF</sequence>
<evidence type="ECO:0000256" key="3">
    <source>
        <dbReference type="ARBA" id="ARBA00022741"/>
    </source>
</evidence>
<evidence type="ECO:0000313" key="10">
    <source>
        <dbReference type="Proteomes" id="UP000285301"/>
    </source>
</evidence>
<feature type="domain" description="Protein kinase" evidence="6">
    <location>
        <begin position="1"/>
        <end position="129"/>
    </location>
</feature>
<dbReference type="PANTHER" id="PTHR24056:SF508">
    <property type="entry name" value="CYCLIN-DEPENDENT KINASE 10"/>
    <property type="match status" value="1"/>
</dbReference>
<dbReference type="Proteomes" id="UP000285301">
    <property type="component" value="Unassembled WGS sequence"/>
</dbReference>
<evidence type="ECO:0000313" key="7">
    <source>
        <dbReference type="EMBL" id="RWS03858.1"/>
    </source>
</evidence>
<dbReference type="InterPro" id="IPR000719">
    <property type="entry name" value="Prot_kinase_dom"/>
</dbReference>
<reference evidence="8 10" key="1">
    <citation type="journal article" date="2018" name="Gigascience">
        <title>Genomes of trombidid mites reveal novel predicted allergens and laterally-transferred genes associated with secondary metabolism.</title>
        <authorList>
            <person name="Dong X."/>
            <person name="Chaisiri K."/>
            <person name="Xia D."/>
            <person name="Armstrong S.D."/>
            <person name="Fang Y."/>
            <person name="Donnelly M.J."/>
            <person name="Kadowaki T."/>
            <person name="McGarry J.W."/>
            <person name="Darby A.C."/>
            <person name="Makepeace B.L."/>
        </authorList>
    </citation>
    <scope>NUCLEOTIDE SEQUENCE [LARGE SCALE GENOMIC DNA]</scope>
    <source>
        <strain evidence="8">UoL-WK</strain>
    </source>
</reference>
<dbReference type="InterPro" id="IPR011009">
    <property type="entry name" value="Kinase-like_dom_sf"/>
</dbReference>
<evidence type="ECO:0000256" key="4">
    <source>
        <dbReference type="ARBA" id="ARBA00022777"/>
    </source>
</evidence>
<keyword evidence="1" id="KW-0723">Serine/threonine-protein kinase</keyword>
<keyword evidence="5" id="KW-0067">ATP-binding</keyword>
<proteinExistence type="predicted"/>
<dbReference type="PROSITE" id="PS50011">
    <property type="entry name" value="PROTEIN_KINASE_DOM"/>
    <property type="match status" value="1"/>
</dbReference>
<dbReference type="InterPro" id="IPR050108">
    <property type="entry name" value="CDK"/>
</dbReference>
<dbReference type="GO" id="GO:0004674">
    <property type="term" value="F:protein serine/threonine kinase activity"/>
    <property type="evidence" value="ECO:0007669"/>
    <property type="project" value="UniProtKB-KW"/>
</dbReference>
<accession>A0A3S3PLQ2</accession>
<organism evidence="8 10">
    <name type="scientific">Dinothrombium tinctorium</name>
    <dbReference type="NCBI Taxonomy" id="1965070"/>
    <lineage>
        <taxon>Eukaryota</taxon>
        <taxon>Metazoa</taxon>
        <taxon>Ecdysozoa</taxon>
        <taxon>Arthropoda</taxon>
        <taxon>Chelicerata</taxon>
        <taxon>Arachnida</taxon>
        <taxon>Acari</taxon>
        <taxon>Acariformes</taxon>
        <taxon>Trombidiformes</taxon>
        <taxon>Prostigmata</taxon>
        <taxon>Anystina</taxon>
        <taxon>Parasitengona</taxon>
        <taxon>Trombidioidea</taxon>
        <taxon>Trombidiidae</taxon>
        <taxon>Dinothrombium</taxon>
    </lineage>
</organism>
<dbReference type="EMBL" id="NCKU01000521">
    <property type="protein sequence ID" value="RWS15200.1"/>
    <property type="molecule type" value="Genomic_DNA"/>
</dbReference>
<dbReference type="GO" id="GO:0005634">
    <property type="term" value="C:nucleus"/>
    <property type="evidence" value="ECO:0007669"/>
    <property type="project" value="TreeGrafter"/>
</dbReference>
<dbReference type="SUPFAM" id="SSF56112">
    <property type="entry name" value="Protein kinase-like (PK-like)"/>
    <property type="match status" value="1"/>
</dbReference>
<keyword evidence="10" id="KW-1185">Reference proteome</keyword>
<evidence type="ECO:0000313" key="9">
    <source>
        <dbReference type="EMBL" id="RWS15209.1"/>
    </source>
</evidence>
<name>A0A3S3PLQ2_9ACAR</name>
<keyword evidence="3" id="KW-0547">Nucleotide-binding</keyword>
<gene>
    <name evidence="9" type="ORF">B4U79_00005</name>
    <name evidence="7" type="ORF">B4U79_03176</name>
    <name evidence="8" type="ORF">B4U79_08172</name>
</gene>
<evidence type="ECO:0000256" key="2">
    <source>
        <dbReference type="ARBA" id="ARBA00022679"/>
    </source>
</evidence>
<evidence type="ECO:0000256" key="5">
    <source>
        <dbReference type="ARBA" id="ARBA00022840"/>
    </source>
</evidence>
<dbReference type="GO" id="GO:0007346">
    <property type="term" value="P:regulation of mitotic cell cycle"/>
    <property type="evidence" value="ECO:0007669"/>
    <property type="project" value="TreeGrafter"/>
</dbReference>
<dbReference type="STRING" id="1965070.A0A3S3PLQ2"/>
<dbReference type="OrthoDB" id="1732493at2759"/>
<protein>
    <submittedName>
        <fullName evidence="8">Cyclin-dependent kinase 10-like protein</fullName>
    </submittedName>
</protein>
<dbReference type="AlphaFoldDB" id="A0A3S3PLQ2"/>
<evidence type="ECO:0000259" key="6">
    <source>
        <dbReference type="PROSITE" id="PS50011"/>
    </source>
</evidence>
<dbReference type="Pfam" id="PF00069">
    <property type="entry name" value="Pkinase"/>
    <property type="match status" value="1"/>
</dbReference>
<dbReference type="Gene3D" id="1.10.510.10">
    <property type="entry name" value="Transferase(Phosphotransferase) domain 1"/>
    <property type="match status" value="1"/>
</dbReference>
<evidence type="ECO:0000256" key="1">
    <source>
        <dbReference type="ARBA" id="ARBA00022527"/>
    </source>
</evidence>
<evidence type="ECO:0000313" key="8">
    <source>
        <dbReference type="EMBL" id="RWS15200.1"/>
    </source>
</evidence>